<evidence type="ECO:0000256" key="1">
    <source>
        <dbReference type="SAM" id="MobiDB-lite"/>
    </source>
</evidence>
<reference evidence="2 3" key="1">
    <citation type="submission" date="2018-06" db="EMBL/GenBank/DDBJ databases">
        <title>Freshwater and sediment microbial communities from various areas in North America, analyzing microbe dynamics in response to fracking.</title>
        <authorList>
            <person name="Lamendella R."/>
        </authorList>
    </citation>
    <scope>NUCLEOTIDE SEQUENCE [LARGE SCALE GENOMIC DNA]</scope>
    <source>
        <strain evidence="2 3">114J</strain>
    </source>
</reference>
<sequence length="105" mass="11708">MNTQSDELYIQNVKAMAERGMEIRLLSGRSVRELGNPDATKSTVGMSRTIEAELMKWCVESLAVSAHQARALVTRDSQLVASPYTKKTRTDKPVPRFVPRAPMDS</sequence>
<organism evidence="2 3">
    <name type="scientific">Marinobacter pelagius</name>
    <dbReference type="NCBI Taxonomy" id="379482"/>
    <lineage>
        <taxon>Bacteria</taxon>
        <taxon>Pseudomonadati</taxon>
        <taxon>Pseudomonadota</taxon>
        <taxon>Gammaproteobacteria</taxon>
        <taxon>Pseudomonadales</taxon>
        <taxon>Marinobacteraceae</taxon>
        <taxon>Marinobacter</taxon>
    </lineage>
</organism>
<comment type="caution">
    <text evidence="2">The sequence shown here is derived from an EMBL/GenBank/DDBJ whole genome shotgun (WGS) entry which is preliminary data.</text>
</comment>
<dbReference type="Proteomes" id="UP000252995">
    <property type="component" value="Unassembled WGS sequence"/>
</dbReference>
<dbReference type="RefSeq" id="WP_113863884.1">
    <property type="nucleotide sequence ID" value="NZ_QNRO01000024.1"/>
</dbReference>
<dbReference type="OrthoDB" id="9931212at2"/>
<name>A0A366GG83_9GAMM</name>
<dbReference type="EMBL" id="QNRO01000024">
    <property type="protein sequence ID" value="RBP25045.1"/>
    <property type="molecule type" value="Genomic_DNA"/>
</dbReference>
<feature type="region of interest" description="Disordered" evidence="1">
    <location>
        <begin position="83"/>
        <end position="105"/>
    </location>
</feature>
<accession>A0A366GG83</accession>
<evidence type="ECO:0000313" key="3">
    <source>
        <dbReference type="Proteomes" id="UP000252995"/>
    </source>
</evidence>
<dbReference type="AlphaFoldDB" id="A0A366GG83"/>
<gene>
    <name evidence="2" type="ORF">DET50_12438</name>
</gene>
<evidence type="ECO:0000313" key="2">
    <source>
        <dbReference type="EMBL" id="RBP25045.1"/>
    </source>
</evidence>
<protein>
    <submittedName>
        <fullName evidence="2">Uncharacterized protein</fullName>
    </submittedName>
</protein>
<proteinExistence type="predicted"/>